<dbReference type="PANTHER" id="PTHR11735">
    <property type="entry name" value="TRNA N6-ADENOSINE THREONYLCARBAMOYLTRANSFERASE"/>
    <property type="match status" value="1"/>
</dbReference>
<evidence type="ECO:0000313" key="2">
    <source>
        <dbReference type="EMBL" id="AZZ50779.1"/>
    </source>
</evidence>
<organism evidence="2 3">
    <name type="scientific">Rathayibacter festucae DSM 15932</name>
    <dbReference type="NCBI Taxonomy" id="1328866"/>
    <lineage>
        <taxon>Bacteria</taxon>
        <taxon>Bacillati</taxon>
        <taxon>Actinomycetota</taxon>
        <taxon>Actinomycetes</taxon>
        <taxon>Micrococcales</taxon>
        <taxon>Microbacteriaceae</taxon>
        <taxon>Rathayibacter</taxon>
    </lineage>
</organism>
<dbReference type="Gene3D" id="3.30.420.40">
    <property type="match status" value="2"/>
</dbReference>
<dbReference type="GO" id="GO:0005829">
    <property type="term" value="C:cytosol"/>
    <property type="evidence" value="ECO:0007669"/>
    <property type="project" value="TreeGrafter"/>
</dbReference>
<name>A0A3Q9UXH6_9MICO</name>
<dbReference type="AlphaFoldDB" id="A0A3Q9UXH6"/>
<keyword evidence="2" id="KW-0808">Transferase</keyword>
<dbReference type="InterPro" id="IPR022496">
    <property type="entry name" value="T6A_TsaB"/>
</dbReference>
<feature type="domain" description="Gcp-like" evidence="1">
    <location>
        <begin position="32"/>
        <end position="149"/>
    </location>
</feature>
<evidence type="ECO:0000259" key="1">
    <source>
        <dbReference type="Pfam" id="PF00814"/>
    </source>
</evidence>
<dbReference type="PANTHER" id="PTHR11735:SF11">
    <property type="entry name" value="TRNA THREONYLCARBAMOYLADENOSINE BIOSYNTHESIS PROTEIN TSAB"/>
    <property type="match status" value="1"/>
</dbReference>
<reference evidence="2 3" key="1">
    <citation type="submission" date="2018-03" db="EMBL/GenBank/DDBJ databases">
        <title>Bacteriophage NCPPB3778 and a type I-E CRISPR drive the evolution of the US Biological Select Agent, Rathayibacter toxicus.</title>
        <authorList>
            <person name="Davis E.W.II."/>
            <person name="Tabima J.F."/>
            <person name="Weisberg A.J."/>
            <person name="Dantas Lopes L."/>
            <person name="Wiseman M.S."/>
            <person name="Wiseman M.S."/>
            <person name="Pupko T."/>
            <person name="Belcher M.S."/>
            <person name="Sechler A.J."/>
            <person name="Tancos M.A."/>
            <person name="Schroeder B.K."/>
            <person name="Murray T.D."/>
            <person name="Luster D.G."/>
            <person name="Schneider W.L."/>
            <person name="Rogers E."/>
            <person name="Andreote F.D."/>
            <person name="Grunwald N.J."/>
            <person name="Putnam M.L."/>
            <person name="Chang J.H."/>
        </authorList>
    </citation>
    <scope>NUCLEOTIDE SEQUENCE [LARGE SCALE GENOMIC DNA]</scope>
    <source>
        <strain evidence="2 3">DSM 15932</strain>
    </source>
</reference>
<dbReference type="EMBL" id="CP028137">
    <property type="protein sequence ID" value="AZZ50779.1"/>
    <property type="molecule type" value="Genomic_DNA"/>
</dbReference>
<dbReference type="RefSeq" id="WP_127885928.1">
    <property type="nucleotide sequence ID" value="NZ_CP028137.1"/>
</dbReference>
<dbReference type="NCBIfam" id="TIGR03725">
    <property type="entry name" value="T6A_YeaZ"/>
    <property type="match status" value="1"/>
</dbReference>
<gene>
    <name evidence="2" type="primary">tsaB</name>
    <name evidence="2" type="ORF">C1I64_01015</name>
</gene>
<sequence>MLLAIDTSSGTSVAVVGIDGEVRAERTETDTMRHAEVVGRLIEEALEAAGIGPDAIEAVAVGMGPGPFTGLRVGIAAARAFAFGRGVPTLPVVSHDAVALGALRHGRADGFLVVTDARRRELYWSAYAGLDERGLPVRTAGPGLDKPPALPFPELPRLEAETVSAAELGVVAALTRAAGRAPAADEPLYLRSPDVTLSAGPKRVTA</sequence>
<evidence type="ECO:0000313" key="3">
    <source>
        <dbReference type="Proteomes" id="UP000285317"/>
    </source>
</evidence>
<dbReference type="GO" id="GO:0016740">
    <property type="term" value="F:transferase activity"/>
    <property type="evidence" value="ECO:0007669"/>
    <property type="project" value="UniProtKB-KW"/>
</dbReference>
<dbReference type="InterPro" id="IPR043129">
    <property type="entry name" value="ATPase_NBD"/>
</dbReference>
<dbReference type="SUPFAM" id="SSF53067">
    <property type="entry name" value="Actin-like ATPase domain"/>
    <property type="match status" value="2"/>
</dbReference>
<dbReference type="KEGG" id="rfs:C1I64_01015"/>
<accession>A0A3Q9UXH6</accession>
<proteinExistence type="predicted"/>
<dbReference type="Proteomes" id="UP000285317">
    <property type="component" value="Chromosome"/>
</dbReference>
<dbReference type="InterPro" id="IPR000905">
    <property type="entry name" value="Gcp-like_dom"/>
</dbReference>
<dbReference type="Pfam" id="PF00814">
    <property type="entry name" value="TsaD"/>
    <property type="match status" value="1"/>
</dbReference>
<dbReference type="GO" id="GO:0002949">
    <property type="term" value="P:tRNA threonylcarbamoyladenosine modification"/>
    <property type="evidence" value="ECO:0007669"/>
    <property type="project" value="InterPro"/>
</dbReference>
<protein>
    <submittedName>
        <fullName evidence="2">tRNA (Adenosine(37)-N6)-threonylcarbamoyltransferase complex dimerization subunit type 1 TsaB</fullName>
    </submittedName>
</protein>